<protein>
    <submittedName>
        <fullName evidence="1">Uncharacterized protein</fullName>
    </submittedName>
</protein>
<dbReference type="EMBL" id="GBXM01006174">
    <property type="protein sequence ID" value="JAI02404.1"/>
    <property type="molecule type" value="Transcribed_RNA"/>
</dbReference>
<organism evidence="1">
    <name type="scientific">Anguilla anguilla</name>
    <name type="common">European freshwater eel</name>
    <name type="synonym">Muraena anguilla</name>
    <dbReference type="NCBI Taxonomy" id="7936"/>
    <lineage>
        <taxon>Eukaryota</taxon>
        <taxon>Metazoa</taxon>
        <taxon>Chordata</taxon>
        <taxon>Craniata</taxon>
        <taxon>Vertebrata</taxon>
        <taxon>Euteleostomi</taxon>
        <taxon>Actinopterygii</taxon>
        <taxon>Neopterygii</taxon>
        <taxon>Teleostei</taxon>
        <taxon>Anguilliformes</taxon>
        <taxon>Anguillidae</taxon>
        <taxon>Anguilla</taxon>
    </lineage>
</organism>
<reference evidence="1" key="2">
    <citation type="journal article" date="2015" name="Fish Shellfish Immunol.">
        <title>Early steps in the European eel (Anguilla anguilla)-Vibrio vulnificus interaction in the gills: Role of the RtxA13 toxin.</title>
        <authorList>
            <person name="Callol A."/>
            <person name="Pajuelo D."/>
            <person name="Ebbesson L."/>
            <person name="Teles M."/>
            <person name="MacKenzie S."/>
            <person name="Amaro C."/>
        </authorList>
    </citation>
    <scope>NUCLEOTIDE SEQUENCE</scope>
</reference>
<accession>A0A0E9XL32</accession>
<proteinExistence type="predicted"/>
<evidence type="ECO:0000313" key="1">
    <source>
        <dbReference type="EMBL" id="JAI02404.1"/>
    </source>
</evidence>
<dbReference type="AlphaFoldDB" id="A0A0E9XL32"/>
<name>A0A0E9XL32_ANGAN</name>
<sequence>MHQWNVCVPDLHPGRGLAGCVWLLRRACLPVLQHVVHLRRHEVTSGQHDLCGLYLC</sequence>
<reference evidence="1" key="1">
    <citation type="submission" date="2014-11" db="EMBL/GenBank/DDBJ databases">
        <authorList>
            <person name="Amaro Gonzalez C."/>
        </authorList>
    </citation>
    <scope>NUCLEOTIDE SEQUENCE</scope>
</reference>